<dbReference type="Gene3D" id="3.90.550.10">
    <property type="entry name" value="Spore Coat Polysaccharide Biosynthesis Protein SpsA, Chain A"/>
    <property type="match status" value="1"/>
</dbReference>
<dbReference type="Pfam" id="PF12804">
    <property type="entry name" value="NTP_transf_3"/>
    <property type="match status" value="1"/>
</dbReference>
<dbReference type="EMBL" id="CAFBPQ010000006">
    <property type="protein sequence ID" value="CAB5016040.1"/>
    <property type="molecule type" value="Genomic_DNA"/>
</dbReference>
<organism evidence="2">
    <name type="scientific">freshwater metagenome</name>
    <dbReference type="NCBI Taxonomy" id="449393"/>
    <lineage>
        <taxon>unclassified sequences</taxon>
        <taxon>metagenomes</taxon>
        <taxon>ecological metagenomes</taxon>
    </lineage>
</organism>
<dbReference type="PANTHER" id="PTHR43777:SF1">
    <property type="entry name" value="MOLYBDENUM COFACTOR CYTIDYLYLTRANSFERASE"/>
    <property type="match status" value="1"/>
</dbReference>
<accession>A0A6J6RAG0</accession>
<protein>
    <submittedName>
        <fullName evidence="2">Unannotated protein</fullName>
    </submittedName>
</protein>
<evidence type="ECO:0000313" key="3">
    <source>
        <dbReference type="EMBL" id="CAB4915283.1"/>
    </source>
</evidence>
<proteinExistence type="predicted"/>
<evidence type="ECO:0000313" key="2">
    <source>
        <dbReference type="EMBL" id="CAB4718458.1"/>
    </source>
</evidence>
<dbReference type="InterPro" id="IPR025877">
    <property type="entry name" value="MobA-like_NTP_Trfase"/>
</dbReference>
<reference evidence="2" key="1">
    <citation type="submission" date="2020-05" db="EMBL/GenBank/DDBJ databases">
        <authorList>
            <person name="Chiriac C."/>
            <person name="Salcher M."/>
            <person name="Ghai R."/>
            <person name="Kavagutti S V."/>
        </authorList>
    </citation>
    <scope>NUCLEOTIDE SEQUENCE</scope>
</reference>
<evidence type="ECO:0000313" key="4">
    <source>
        <dbReference type="EMBL" id="CAB4988867.1"/>
    </source>
</evidence>
<dbReference type="InterPro" id="IPR029044">
    <property type="entry name" value="Nucleotide-diphossugar_trans"/>
</dbReference>
<dbReference type="AlphaFoldDB" id="A0A6J6RAG0"/>
<dbReference type="PANTHER" id="PTHR43777">
    <property type="entry name" value="MOLYBDENUM COFACTOR CYTIDYLYLTRANSFERASE"/>
    <property type="match status" value="1"/>
</dbReference>
<dbReference type="CDD" id="cd04182">
    <property type="entry name" value="GT_2_like_f"/>
    <property type="match status" value="1"/>
</dbReference>
<feature type="domain" description="MobA-like NTP transferase" evidence="1">
    <location>
        <begin position="14"/>
        <end position="113"/>
    </location>
</feature>
<gene>
    <name evidence="2" type="ORF">UFOPK2683_00434</name>
    <name evidence="3" type="ORF">UFOPK3605_01378</name>
    <name evidence="4" type="ORF">UFOPK3897_01612</name>
    <name evidence="5" type="ORF">UFOPK4121_00348</name>
</gene>
<dbReference type="EMBL" id="CAEZYK010000015">
    <property type="protein sequence ID" value="CAB4718458.1"/>
    <property type="molecule type" value="Genomic_DNA"/>
</dbReference>
<evidence type="ECO:0000259" key="1">
    <source>
        <dbReference type="Pfam" id="PF12804"/>
    </source>
</evidence>
<dbReference type="EMBL" id="CAFBOF010000064">
    <property type="protein sequence ID" value="CAB4988867.1"/>
    <property type="molecule type" value="Genomic_DNA"/>
</dbReference>
<dbReference type="SUPFAM" id="SSF53448">
    <property type="entry name" value="Nucleotide-diphospho-sugar transferases"/>
    <property type="match status" value="1"/>
</dbReference>
<name>A0A6J6RAG0_9ZZZZ</name>
<dbReference type="EMBL" id="CAFBMM010000091">
    <property type="protein sequence ID" value="CAB4915283.1"/>
    <property type="molecule type" value="Genomic_DNA"/>
</dbReference>
<evidence type="ECO:0000313" key="5">
    <source>
        <dbReference type="EMBL" id="CAB5016040.1"/>
    </source>
</evidence>
<dbReference type="GO" id="GO:0016779">
    <property type="term" value="F:nucleotidyltransferase activity"/>
    <property type="evidence" value="ECO:0007669"/>
    <property type="project" value="UniProtKB-ARBA"/>
</dbReference>
<sequence>MGYEGLAVGKVIADVEVVHCPNWELGQAHSLRAVIQALNHRDVDALCVGLADQPLIGPESYRRLATAAKAGVRFGVSTYSGQRGNPVLIHRELWSDVDNLTGDEGARALMGEHEVTEIDCTGTGISTDVDTISELHRLEEEYHANLK</sequence>